<keyword evidence="1" id="KW-0802">TPR repeat</keyword>
<evidence type="ECO:0000256" key="1">
    <source>
        <dbReference type="PROSITE-ProRule" id="PRU00339"/>
    </source>
</evidence>
<dbReference type="Gene3D" id="1.25.40.10">
    <property type="entry name" value="Tetratricopeptide repeat domain"/>
    <property type="match status" value="6"/>
</dbReference>
<evidence type="ECO:0000313" key="3">
    <source>
        <dbReference type="EMBL" id="MCW1924213.1"/>
    </source>
</evidence>
<keyword evidence="4" id="KW-1185">Reference proteome</keyword>
<keyword evidence="2" id="KW-0732">Signal</keyword>
<dbReference type="Proteomes" id="UP001320876">
    <property type="component" value="Unassembled WGS sequence"/>
</dbReference>
<dbReference type="SMART" id="SM00028">
    <property type="entry name" value="TPR"/>
    <property type="match status" value="8"/>
</dbReference>
<protein>
    <submittedName>
        <fullName evidence="3">Tetratricopeptide repeat protein</fullName>
    </submittedName>
</protein>
<dbReference type="EMBL" id="JAPDDT010000007">
    <property type="protein sequence ID" value="MCW1924213.1"/>
    <property type="molecule type" value="Genomic_DNA"/>
</dbReference>
<accession>A0ABT3GL16</accession>
<proteinExistence type="predicted"/>
<sequence length="809" mass="91102">MAKAVNDAMLRAVVTIRTVLCLIAAGTVLAQEPPAPRAEPVDPALRPDAGQDFYQHGRNLYEAAKRANDLDQRIAGFERAIDVLSRYLNQFPNHANSEAALWYLGESYYKSGRVDDAKRCYNNLLRNHPKGKYASAAAFMLAVDHFNNRQYALAAPLFERMAASAEVPAERQRALFHAGFSYELHGRTREAMDYYRKVIADPGQPNAFLEKSQLYLGRLLARAEKLDEALPLLDKVVMSRSTADLRGPAAIEAGAIAAKQGNAELSDKYLRLALDTPGFEKYRPDAQIALMKTRFDRKEYAEVIKIYRQSVEKAQGEQEALRLMLAARAYMQIEKNVEALELFREVEKMMLPNNSFAFEANYLRLLCFYRIEGRHVPEQVDAFLQLYRKNRPRDPKIHTALLMKAETLMSTKKPDEAAKVYNEIDDTLLSKENRKGYLYNRASCQLLSEDPQGAIRSLSEFLESFPDDKRAASARLQRAGAYRDSGEPAKALADFDKLRGEGIDPEFRALAMLESADICKQEGKLDEMIVRYRAFFEAFPKATEARKAKACYWLAWGLVKTNKVKDAIQYAEAARTLDGKTYGKNAGTLLALAHWALQNPEAVCTEVDRAIEDNNVVSLPDQLISWAAMQAFSANRFDQAARFYDLVADEENPRATPKEIWRNFGKSLLAAGKAEAALPAINNALEVEENVGWKTDGLLDKSKALVALDRLDEAYQVAEECQLLRPEGRVNAGIRITKGDILMKRNNAAGAVNEYVAVVVFLSDEDRQLKPEVLWKLEEALKKKGDPVDAEKYRAERLKKYPDWKPPGN</sequence>
<name>A0ABT3GL16_9BACT</name>
<comment type="caution">
    <text evidence="3">The sequence shown here is derived from an EMBL/GenBank/DDBJ whole genome shotgun (WGS) entry which is preliminary data.</text>
</comment>
<evidence type="ECO:0000313" key="4">
    <source>
        <dbReference type="Proteomes" id="UP001320876"/>
    </source>
</evidence>
<dbReference type="RefSeq" id="WP_264488321.1">
    <property type="nucleotide sequence ID" value="NZ_JAPDDT010000007.1"/>
</dbReference>
<feature type="signal peptide" evidence="2">
    <location>
        <begin position="1"/>
        <end position="30"/>
    </location>
</feature>
<reference evidence="3 4" key="1">
    <citation type="submission" date="2022-10" db="EMBL/GenBank/DDBJ databases">
        <title>Luteolibacter arcticus strain CCTCC AB 2014275, whole genome shotgun sequencing project.</title>
        <authorList>
            <person name="Zhao G."/>
            <person name="Shen L."/>
        </authorList>
    </citation>
    <scope>NUCLEOTIDE SEQUENCE [LARGE SCALE GENOMIC DNA]</scope>
    <source>
        <strain evidence="3 4">CCTCC AB 2014275</strain>
    </source>
</reference>
<dbReference type="PANTHER" id="PTHR12558:SF13">
    <property type="entry name" value="CELL DIVISION CYCLE PROTEIN 27 HOMOLOG"/>
    <property type="match status" value="1"/>
</dbReference>
<feature type="chain" id="PRO_5046625342" evidence="2">
    <location>
        <begin position="31"/>
        <end position="809"/>
    </location>
</feature>
<evidence type="ECO:0000256" key="2">
    <source>
        <dbReference type="SAM" id="SignalP"/>
    </source>
</evidence>
<feature type="repeat" description="TPR" evidence="1">
    <location>
        <begin position="98"/>
        <end position="131"/>
    </location>
</feature>
<dbReference type="InterPro" id="IPR019734">
    <property type="entry name" value="TPR_rpt"/>
</dbReference>
<gene>
    <name evidence="3" type="ORF">OKA05_16725</name>
</gene>
<dbReference type="SUPFAM" id="SSF48452">
    <property type="entry name" value="TPR-like"/>
    <property type="match status" value="5"/>
</dbReference>
<dbReference type="Pfam" id="PF13432">
    <property type="entry name" value="TPR_16"/>
    <property type="match status" value="2"/>
</dbReference>
<dbReference type="Pfam" id="PF13174">
    <property type="entry name" value="TPR_6"/>
    <property type="match status" value="1"/>
</dbReference>
<dbReference type="InterPro" id="IPR011990">
    <property type="entry name" value="TPR-like_helical_dom_sf"/>
</dbReference>
<dbReference type="PROSITE" id="PS50005">
    <property type="entry name" value="TPR"/>
    <property type="match status" value="1"/>
</dbReference>
<dbReference type="PANTHER" id="PTHR12558">
    <property type="entry name" value="CELL DIVISION CYCLE 16,23,27"/>
    <property type="match status" value="1"/>
</dbReference>
<organism evidence="3 4">
    <name type="scientific">Luteolibacter arcticus</name>
    <dbReference type="NCBI Taxonomy" id="1581411"/>
    <lineage>
        <taxon>Bacteria</taxon>
        <taxon>Pseudomonadati</taxon>
        <taxon>Verrucomicrobiota</taxon>
        <taxon>Verrucomicrobiia</taxon>
        <taxon>Verrucomicrobiales</taxon>
        <taxon>Verrucomicrobiaceae</taxon>
        <taxon>Luteolibacter</taxon>
    </lineage>
</organism>